<protein>
    <submittedName>
        <fullName evidence="2">Uncharacterized protein</fullName>
    </submittedName>
</protein>
<organism evidence="2 3">
    <name type="scientific">Batillaria attramentaria</name>
    <dbReference type="NCBI Taxonomy" id="370345"/>
    <lineage>
        <taxon>Eukaryota</taxon>
        <taxon>Metazoa</taxon>
        <taxon>Spiralia</taxon>
        <taxon>Lophotrochozoa</taxon>
        <taxon>Mollusca</taxon>
        <taxon>Gastropoda</taxon>
        <taxon>Caenogastropoda</taxon>
        <taxon>Sorbeoconcha</taxon>
        <taxon>Cerithioidea</taxon>
        <taxon>Batillariidae</taxon>
        <taxon>Batillaria</taxon>
    </lineage>
</organism>
<comment type="caution">
    <text evidence="2">The sequence shown here is derived from an EMBL/GenBank/DDBJ whole genome shotgun (WGS) entry which is preliminary data.</text>
</comment>
<reference evidence="2 3" key="1">
    <citation type="journal article" date="2023" name="Sci. Data">
        <title>Genome assembly of the Korean intertidal mud-creeper Batillaria attramentaria.</title>
        <authorList>
            <person name="Patra A.K."/>
            <person name="Ho P.T."/>
            <person name="Jun S."/>
            <person name="Lee S.J."/>
            <person name="Kim Y."/>
            <person name="Won Y.J."/>
        </authorList>
    </citation>
    <scope>NUCLEOTIDE SEQUENCE [LARGE SCALE GENOMIC DNA]</scope>
    <source>
        <strain evidence="2">Wonlab-2016</strain>
    </source>
</reference>
<dbReference type="Proteomes" id="UP001519460">
    <property type="component" value="Unassembled WGS sequence"/>
</dbReference>
<evidence type="ECO:0000313" key="2">
    <source>
        <dbReference type="EMBL" id="KAK7457992.1"/>
    </source>
</evidence>
<dbReference type="AlphaFoldDB" id="A0ABD0J3X8"/>
<feature type="region of interest" description="Disordered" evidence="1">
    <location>
        <begin position="1"/>
        <end position="69"/>
    </location>
</feature>
<keyword evidence="3" id="KW-1185">Reference proteome</keyword>
<name>A0ABD0J3X8_9CAEN</name>
<sequence>MHHTRRSPHGPSPTLHVPSSLPPSVPVPPVSRGRGVAELGVAFAHEADTHHDEGEQDDGSAHSHANHDTAGRAAVAVIAGSAATAPALRIPRAGRVAGVGEGRCWMREW</sequence>
<proteinExistence type="predicted"/>
<feature type="compositionally biased region" description="Pro residues" evidence="1">
    <location>
        <begin position="20"/>
        <end position="29"/>
    </location>
</feature>
<feature type="compositionally biased region" description="Basic and acidic residues" evidence="1">
    <location>
        <begin position="45"/>
        <end position="69"/>
    </location>
</feature>
<dbReference type="EMBL" id="JACVVK020000666">
    <property type="protein sequence ID" value="KAK7457992.1"/>
    <property type="molecule type" value="Genomic_DNA"/>
</dbReference>
<evidence type="ECO:0000256" key="1">
    <source>
        <dbReference type="SAM" id="MobiDB-lite"/>
    </source>
</evidence>
<gene>
    <name evidence="2" type="ORF">BaRGS_00039137</name>
</gene>
<accession>A0ABD0J3X8</accession>
<evidence type="ECO:0000313" key="3">
    <source>
        <dbReference type="Proteomes" id="UP001519460"/>
    </source>
</evidence>